<accession>A0A7U8C4Z1</accession>
<dbReference type="SUPFAM" id="SSF109854">
    <property type="entry name" value="DinB/YfiT-like putative metalloenzymes"/>
    <property type="match status" value="1"/>
</dbReference>
<name>A0A7U8C4Z1_NEPCE</name>
<gene>
    <name evidence="4" type="ORF">MED92_03682</name>
</gene>
<organism evidence="4 5">
    <name type="scientific">Neptuniibacter caesariensis</name>
    <dbReference type="NCBI Taxonomy" id="207954"/>
    <lineage>
        <taxon>Bacteria</taxon>
        <taxon>Pseudomonadati</taxon>
        <taxon>Pseudomonadota</taxon>
        <taxon>Gammaproteobacteria</taxon>
        <taxon>Oceanospirillales</taxon>
        <taxon>Oceanospirillaceae</taxon>
        <taxon>Neptuniibacter</taxon>
    </lineage>
</organism>
<dbReference type="InterPro" id="IPR034660">
    <property type="entry name" value="DinB/YfiT-like"/>
</dbReference>
<dbReference type="PANTHER" id="PTHR37302">
    <property type="entry name" value="SLR1116 PROTEIN"/>
    <property type="match status" value="1"/>
</dbReference>
<reference evidence="4 5" key="1">
    <citation type="submission" date="2006-02" db="EMBL/GenBank/DDBJ databases">
        <authorList>
            <person name="Pinhassi J."/>
            <person name="Pedros-Alio C."/>
            <person name="Ferriera S."/>
            <person name="Johnson J."/>
            <person name="Kravitz S."/>
            <person name="Halpern A."/>
            <person name="Remington K."/>
            <person name="Beeson K."/>
            <person name="Tran B."/>
            <person name="Rogers Y.-H."/>
            <person name="Friedman R."/>
            <person name="Venter J.C."/>
        </authorList>
    </citation>
    <scope>NUCLEOTIDE SEQUENCE [LARGE SCALE GENOMIC DNA]</scope>
    <source>
        <strain evidence="4 5">MED92</strain>
    </source>
</reference>
<feature type="binding site" evidence="3">
    <location>
        <position position="150"/>
    </location>
    <ligand>
        <name>a divalent metal cation</name>
        <dbReference type="ChEBI" id="CHEBI:60240"/>
    </ligand>
</feature>
<feature type="binding site" evidence="3">
    <location>
        <position position="50"/>
    </location>
    <ligand>
        <name>a divalent metal cation</name>
        <dbReference type="ChEBI" id="CHEBI:60240"/>
    </ligand>
</feature>
<dbReference type="InterPro" id="IPR007837">
    <property type="entry name" value="DinB"/>
</dbReference>
<feature type="binding site" evidence="3">
    <location>
        <position position="146"/>
    </location>
    <ligand>
        <name>a divalent metal cation</name>
        <dbReference type="ChEBI" id="CHEBI:60240"/>
    </ligand>
</feature>
<proteinExistence type="inferred from homology"/>
<dbReference type="Proteomes" id="UP000002171">
    <property type="component" value="Unassembled WGS sequence"/>
</dbReference>
<keyword evidence="5" id="KW-1185">Reference proteome</keyword>
<protein>
    <submittedName>
        <fullName evidence="4">DinB family protein</fullName>
    </submittedName>
</protein>
<keyword evidence="2 3" id="KW-0479">Metal-binding</keyword>
<evidence type="ECO:0000256" key="1">
    <source>
        <dbReference type="ARBA" id="ARBA00008635"/>
    </source>
</evidence>
<evidence type="ECO:0000256" key="2">
    <source>
        <dbReference type="ARBA" id="ARBA00022723"/>
    </source>
</evidence>
<evidence type="ECO:0000313" key="5">
    <source>
        <dbReference type="Proteomes" id="UP000002171"/>
    </source>
</evidence>
<comment type="similarity">
    <text evidence="1">Belongs to the DinB family.</text>
</comment>
<dbReference type="PANTHER" id="PTHR37302:SF1">
    <property type="entry name" value="PROTEIN DINB"/>
    <property type="match status" value="1"/>
</dbReference>
<evidence type="ECO:0000256" key="3">
    <source>
        <dbReference type="PIRSR" id="PIRSR607837-1"/>
    </source>
</evidence>
<dbReference type="RefSeq" id="WP_007022752.1">
    <property type="nucleotide sequence ID" value="NZ_CH724127.1"/>
</dbReference>
<sequence length="177" mass="20150">MTLKDHFELMAQYNQWMNESLYEAVSELSAASLEKDEGAFFGSISGTLNHVMVGDIIWLKRFAEHPAGYAALTTVKAMPQPQGLGATLHSDFDDLRNARYLLDRTIIEFCDQIEVYDLNLPLAYCNMQGYKFEKRFGYLLQHFFNHQTHHRGQVTTLLSQKGMDLAITDLLAVIPEA</sequence>
<dbReference type="GO" id="GO:0046872">
    <property type="term" value="F:metal ion binding"/>
    <property type="evidence" value="ECO:0007669"/>
    <property type="project" value="UniProtKB-KW"/>
</dbReference>
<dbReference type="Gene3D" id="1.20.120.450">
    <property type="entry name" value="dinb family like domain"/>
    <property type="match status" value="1"/>
</dbReference>
<comment type="caution">
    <text evidence="4">The sequence shown here is derived from an EMBL/GenBank/DDBJ whole genome shotgun (WGS) entry which is preliminary data.</text>
</comment>
<evidence type="ECO:0000313" key="4">
    <source>
        <dbReference type="EMBL" id="EAR61665.1"/>
    </source>
</evidence>
<dbReference type="AlphaFoldDB" id="A0A7U8C4Z1"/>
<dbReference type="EMBL" id="AAOW01000006">
    <property type="protein sequence ID" value="EAR61665.1"/>
    <property type="molecule type" value="Genomic_DNA"/>
</dbReference>
<dbReference type="Pfam" id="PF05163">
    <property type="entry name" value="DinB"/>
    <property type="match status" value="1"/>
</dbReference>